<proteinExistence type="predicted"/>
<protein>
    <recommendedName>
        <fullName evidence="3">Lipoprotein</fullName>
    </recommendedName>
</protein>
<dbReference type="AlphaFoldDB" id="A0A1E8FKD1"/>
<keyword evidence="2" id="KW-1185">Reference proteome</keyword>
<dbReference type="EMBL" id="MJIC01000005">
    <property type="protein sequence ID" value="OFI35893.1"/>
    <property type="molecule type" value="Genomic_DNA"/>
</dbReference>
<evidence type="ECO:0008006" key="3">
    <source>
        <dbReference type="Google" id="ProtNLM"/>
    </source>
</evidence>
<accession>A0A1E8FKD1</accession>
<evidence type="ECO:0000313" key="1">
    <source>
        <dbReference type="EMBL" id="OFI35893.1"/>
    </source>
</evidence>
<name>A0A1E8FKD1_9ALTE</name>
<evidence type="ECO:0000313" key="2">
    <source>
        <dbReference type="Proteomes" id="UP000176037"/>
    </source>
</evidence>
<sequence length="373" mass="41308">MPARKPVFALLIFAILSLSACSVHLGYRQVVMNDGFYINIKAESSEARNRILFNDEETALVSMPSQSALEISDSSLGIDRSLVISRDEGEITYTYSLNDRQAPFDEDARQWFASQVPQILRQTGLNARERSQRIYAQSGVNGLLAETEQIDSDSVKAEYLELALTTTLRSEEEKAVFLNESTLVSSDYERRKLLTEVIHHNASPAITAAALKAAAEISSDYELSELLIDVPANTLCSPDVQSEFFIASQSVESDYELSQVFIKRGSTIKLHPGNEALFLRSLESIDSDYEMKQALIALLDMPGSSKQLPALIAVAAKHIDSDYELATMLLAVLDQQALSKTTLDAVRRAATTLDSDHEKGRVLIRLNDVLLNR</sequence>
<dbReference type="PROSITE" id="PS51257">
    <property type="entry name" value="PROKAR_LIPOPROTEIN"/>
    <property type="match status" value="1"/>
</dbReference>
<dbReference type="Proteomes" id="UP000176037">
    <property type="component" value="Unassembled WGS sequence"/>
</dbReference>
<comment type="caution">
    <text evidence="1">The sequence shown here is derived from an EMBL/GenBank/DDBJ whole genome shotgun (WGS) entry which is preliminary data.</text>
</comment>
<dbReference type="STRING" id="1856405.BFC17_10550"/>
<gene>
    <name evidence="1" type="ORF">BFC17_10550</name>
</gene>
<organism evidence="1 2">
    <name type="scientific">Alteromonas lipolytica</name>
    <dbReference type="NCBI Taxonomy" id="1856405"/>
    <lineage>
        <taxon>Bacteria</taxon>
        <taxon>Pseudomonadati</taxon>
        <taxon>Pseudomonadota</taxon>
        <taxon>Gammaproteobacteria</taxon>
        <taxon>Alteromonadales</taxon>
        <taxon>Alteromonadaceae</taxon>
        <taxon>Alteromonas/Salinimonas group</taxon>
        <taxon>Alteromonas</taxon>
    </lineage>
</organism>
<reference evidence="1 2" key="1">
    <citation type="submission" date="2016-09" db="EMBL/GenBank/DDBJ databases">
        <title>Alteromonas lipolytica, a new species isolated from sea water.</title>
        <authorList>
            <person name="Wu Y.-H."/>
            <person name="Cheng H."/>
            <person name="Xu X.-W."/>
        </authorList>
    </citation>
    <scope>NUCLEOTIDE SEQUENCE [LARGE SCALE GENOMIC DNA]</scope>
    <source>
        <strain evidence="1 2">JW12</strain>
    </source>
</reference>